<dbReference type="Proteomes" id="UP000295124">
    <property type="component" value="Unassembled WGS sequence"/>
</dbReference>
<proteinExistence type="predicted"/>
<sequence length="148" mass="16486">MNKLGIDIGRVIINGTTGPGDTSFFAGDTAAMLRTPAVPDAFDTIARLVPLFTDTWLVSKCGPRVQQRSLVWLHHHNFFTHTGIPEANIRFCLKRPQKAIHCTDLGLTHFVDDKPDVIAAVRPVVRHAYLFNNWPTTEAAIVKSLTRQ</sequence>
<evidence type="ECO:0000313" key="1">
    <source>
        <dbReference type="EMBL" id="TDD44143.1"/>
    </source>
</evidence>
<evidence type="ECO:0000313" key="2">
    <source>
        <dbReference type="Proteomes" id="UP000295124"/>
    </source>
</evidence>
<comment type="caution">
    <text evidence="1">The sequence shown here is derived from an EMBL/GenBank/DDBJ whole genome shotgun (WGS) entry which is preliminary data.</text>
</comment>
<gene>
    <name evidence="1" type="ORF">E1263_41075</name>
</gene>
<organism evidence="1 2">
    <name type="scientific">Kribbella antibiotica</name>
    <dbReference type="NCBI Taxonomy" id="190195"/>
    <lineage>
        <taxon>Bacteria</taxon>
        <taxon>Bacillati</taxon>
        <taxon>Actinomycetota</taxon>
        <taxon>Actinomycetes</taxon>
        <taxon>Propionibacteriales</taxon>
        <taxon>Kribbellaceae</taxon>
        <taxon>Kribbella</taxon>
    </lineage>
</organism>
<reference evidence="1 2" key="1">
    <citation type="submission" date="2019-03" db="EMBL/GenBank/DDBJ databases">
        <title>Draft genome sequences of novel Actinobacteria.</title>
        <authorList>
            <person name="Sahin N."/>
            <person name="Ay H."/>
            <person name="Saygin H."/>
        </authorList>
    </citation>
    <scope>NUCLEOTIDE SEQUENCE [LARGE SCALE GENOMIC DNA]</scope>
    <source>
        <strain evidence="1 2">JCM 13523</strain>
    </source>
</reference>
<dbReference type="AlphaFoldDB" id="A0A4R4YH75"/>
<keyword evidence="2" id="KW-1185">Reference proteome</keyword>
<dbReference type="OrthoDB" id="3674144at2"/>
<dbReference type="RefSeq" id="WP_132177669.1">
    <property type="nucleotide sequence ID" value="NZ_SMKX01000246.1"/>
</dbReference>
<accession>A0A4R4YH75</accession>
<protein>
    <submittedName>
        <fullName evidence="1">Uncharacterized protein</fullName>
    </submittedName>
</protein>
<name>A0A4R4YH75_9ACTN</name>
<dbReference type="EMBL" id="SMKX01000246">
    <property type="protein sequence ID" value="TDD44143.1"/>
    <property type="molecule type" value="Genomic_DNA"/>
</dbReference>